<dbReference type="Pfam" id="PF00443">
    <property type="entry name" value="UCH"/>
    <property type="match status" value="2"/>
</dbReference>
<feature type="region of interest" description="Disordered" evidence="8">
    <location>
        <begin position="1824"/>
        <end position="1866"/>
    </location>
</feature>
<dbReference type="VEuPathDB" id="FungiDB:F503_07993"/>
<dbReference type="Gene3D" id="3.30.2230.10">
    <property type="entry name" value="DUSP-like"/>
    <property type="match status" value="1"/>
</dbReference>
<evidence type="ECO:0000256" key="8">
    <source>
        <dbReference type="SAM" id="MobiDB-lite"/>
    </source>
</evidence>
<dbReference type="PANTHER" id="PTHR21646">
    <property type="entry name" value="UBIQUITIN CARBOXYL-TERMINAL HYDROLASE"/>
    <property type="match status" value="1"/>
</dbReference>
<dbReference type="Pfam" id="PF06337">
    <property type="entry name" value="DUSP"/>
    <property type="match status" value="1"/>
</dbReference>
<dbReference type="PROSITE" id="PS50235">
    <property type="entry name" value="USP_3"/>
    <property type="match status" value="1"/>
</dbReference>
<feature type="compositionally biased region" description="Basic residues" evidence="8">
    <location>
        <begin position="1"/>
        <end position="10"/>
    </location>
</feature>
<sequence>MERKGKKKKLPAQLTFTTSSLKKRRIARPSSRRGDDIPADNGPALHSTTTSTTTGGKETPRHSRSLRPQQPPSRSSSRNRILPSTEREDDEPIEHIEHDDVIEGIEGDDIDIDSNEAQPDSANNDSSESEYDDDSNNSNDDDDALDPLTFSFTAASNAPSSGPTTPTYSRAGSVPLPPQGRRSGHGLEEQFRRDTSETPDVDISGSAASSSPPPRTKANIRAIRVPAANANTTGAAIRKQQKLQQRKNKHGAISKPSSRNTLPRPTLERSQSPLVPVSHRAIVMGGTTNDTPFHRSSSPLKRPASSMEQGSESVTLDVREPDVAGSSPATTATTTTSSSSANPSSSDASSSPPQQRSVHDGAKEEDVDMINVAENTAAPSSTPPPIDEQIETIQALVQKFNLGELQEGTATYLVSRKWLAKAQAFGSGDAAASATLGPVDNSDIIDSVIVDIEGKQAVRLNPGTGQDDFEFFSKEAWDLLVSWQGLAEKQLPIIRYAQNTAPSSMIPNVQFELHPPVFTVYRLASPASGISLAKEGATDALLPSAFMCSSNYRVQDFLKKTKTMLHIPMARHVRVWRIPRKLAAGNDTSLTTSPQDSWTKMLVPVAEFRKLQNHVEREHLDVVKDYTHDDKYNGRQSLAFVSLTVDQTIVLDENIERHLWVSTYNPKGPKDKGKAANNSSSTSSSSTSLVLANSAASRSSAAGNNNASSKSTRSSVSSGAATRSRLRLKSGRTAGCVGLGNLGNTCYMNSALQCVRSVEELTKYFLVGENEDETNYNNPLGHNGNVANAYASLLADIFRDNAPTSVAPRQFKSTIGRYAPAFSGYGQQDSQEFLGFLLDGLQEDLSRVKKKPYISKPDSTDEMIGNPAAIRAMADQVWDITKRRDDSVIADLFTGMYKSTLVCPVCQKVSITFDPFTNLTLPLPIQNVWSKTVKFLPLNDCAVNIEVELDKTSNIKALKDFVGARVGVDSDRLVATEEHRDDIFRIYDDFDCVSEEIGHSDSVILFEVEAAPTNNTGAKLPREKPRSMLNPYSGPDASKNGSALWQHPMGDRLLVPVVHRIAPSASSGRRFSRTGVTCPPHFIVVTREEAQNEDVIRRKILEKVASFSSWSEFSKAELVDGAEKTDKDDDESDAVLVASSSDVGSSRDGKTVTDTSVESEDDMVDVTMKDADANSPSSPKPSKVLREFNHHRPKWVTNPDMFLAGELQNLFDMSYYSDTSSSVIPIKWPSSTDEKIYPRLSSRMPAPPAAPESPATTASENGNGSESQEEAAPTDPDSPSQSPSASPVAAVTRMAQESDEDERPVALRNTNAIKTVPGPGGRRKALKSHQRYGVKNGKRAARIGQKTAAAPPPLPERNAPEEEADSKDDEVTTSTAATEKLPLIRLGEGIMVDWSPEGLDVVFGKDDVNDELRGAPTFGGIPDTLEDPELKDKRRNRISRKKRGLTLDECLDEFEREEILSENDMWYCPRCKEHRRASKKFDLWKTPDILVVHLKRFSSSGWRRDKLDMRVDFPVEGLDITKRVLDRQTGKVEIYDLIGVDDHWGGLGGGHYTAFARNFIDGQWYEYNDSSVSRVSNTSSVVSAAAYLLFYRRRSSEPLGGPRFHRIEAKFKAKYMPDEEEESEDSEASDASDSNTKGQNNSLDTGFDDDADDNAAFPADALDFDASDDDNRKSVEMDDILSSLNDGSKSTAAAPAAVGHDWMHQSWGFPSTAAAGGGTGARHTSPGSDIAEVDELEHADSATIGGGGDDDDDDDDRMSLSTDHAEHIDDKVDEAIPPPAYESAMDEIQDAIWASKEAKVTKAAKAAKAAKGQSKRGITVVHTIEGDDNAGSDQVDDIHDIHVSSSESGRSSRSDRSDLAQAKPVR</sequence>
<feature type="compositionally biased region" description="Acidic residues" evidence="8">
    <location>
        <begin position="1618"/>
        <end position="1630"/>
    </location>
</feature>
<dbReference type="PROSITE" id="PS00973">
    <property type="entry name" value="USP_2"/>
    <property type="match status" value="1"/>
</dbReference>
<protein>
    <recommendedName>
        <fullName evidence="3">ubiquitinyl hydrolase 1</fullName>
        <ecNumber evidence="3">3.4.19.12</ecNumber>
    </recommendedName>
</protein>
<feature type="compositionally biased region" description="Low complexity" evidence="8">
    <location>
        <begin position="1134"/>
        <end position="1144"/>
    </location>
</feature>
<feature type="compositionally biased region" description="Acidic residues" evidence="8">
    <location>
        <begin position="127"/>
        <end position="145"/>
    </location>
</feature>
<dbReference type="SMART" id="SM00695">
    <property type="entry name" value="DUSP"/>
    <property type="match status" value="1"/>
</dbReference>
<dbReference type="eggNOG" id="KOG1870">
    <property type="taxonomic scope" value="Eukaryota"/>
</dbReference>
<feature type="region of interest" description="Disordered" evidence="8">
    <location>
        <begin position="1"/>
        <end position="362"/>
    </location>
</feature>
<evidence type="ECO:0000313" key="11">
    <source>
        <dbReference type="EMBL" id="EPE07342.1"/>
    </source>
</evidence>
<keyword evidence="12" id="KW-1185">Reference proteome</keyword>
<evidence type="ECO:0000259" key="9">
    <source>
        <dbReference type="PROSITE" id="PS50235"/>
    </source>
</evidence>
<dbReference type="OrthoDB" id="952271at2759"/>
<feature type="region of interest" description="Disordered" evidence="8">
    <location>
        <begin position="1121"/>
        <end position="1163"/>
    </location>
</feature>
<feature type="region of interest" description="Disordered" evidence="8">
    <location>
        <begin position="1016"/>
        <end position="1035"/>
    </location>
</feature>
<reference evidence="11 12" key="1">
    <citation type="journal article" date="2013" name="BMC Genomics">
        <title>The genome and transcriptome of the pine saprophyte Ophiostoma piceae, and a comparison with the bark beetle-associated pine pathogen Grosmannia clavigera.</title>
        <authorList>
            <person name="Haridas S."/>
            <person name="Wang Y."/>
            <person name="Lim L."/>
            <person name="Massoumi Alamouti S."/>
            <person name="Jackman S."/>
            <person name="Docking R."/>
            <person name="Robertson G."/>
            <person name="Birol I."/>
            <person name="Bohlmann J."/>
            <person name="Breuil C."/>
        </authorList>
    </citation>
    <scope>NUCLEOTIDE SEQUENCE [LARGE SCALE GENOMIC DNA]</scope>
    <source>
        <strain evidence="11 12">UAMH 11346</strain>
    </source>
</reference>
<dbReference type="InterPro" id="IPR035927">
    <property type="entry name" value="DUSP-like_sf"/>
</dbReference>
<evidence type="ECO:0000256" key="6">
    <source>
        <dbReference type="ARBA" id="ARBA00022801"/>
    </source>
</evidence>
<gene>
    <name evidence="11" type="ORF">F503_07993</name>
</gene>
<dbReference type="SUPFAM" id="SSF54001">
    <property type="entry name" value="Cysteine proteinases"/>
    <property type="match status" value="1"/>
</dbReference>
<dbReference type="EC" id="3.4.19.12" evidence="3"/>
<feature type="compositionally biased region" description="Polar residues" evidence="8">
    <location>
        <begin position="286"/>
        <end position="299"/>
    </location>
</feature>
<dbReference type="GO" id="GO:0004843">
    <property type="term" value="F:cysteine-type deubiquitinase activity"/>
    <property type="evidence" value="ECO:0007669"/>
    <property type="project" value="UniProtKB-EC"/>
</dbReference>
<dbReference type="STRING" id="1262450.S3C3I5"/>
<feature type="region of interest" description="Disordered" evidence="8">
    <location>
        <begin position="663"/>
        <end position="725"/>
    </location>
</feature>
<feature type="compositionally biased region" description="Basic residues" evidence="8">
    <location>
        <begin position="21"/>
        <end position="31"/>
    </location>
</feature>
<dbReference type="Gene3D" id="3.90.70.10">
    <property type="entry name" value="Cysteine proteinases"/>
    <property type="match status" value="2"/>
</dbReference>
<feature type="compositionally biased region" description="Low complexity" evidence="8">
    <location>
        <begin position="675"/>
        <end position="723"/>
    </location>
</feature>
<dbReference type="GO" id="GO:0016579">
    <property type="term" value="P:protein deubiquitination"/>
    <property type="evidence" value="ECO:0007669"/>
    <property type="project" value="InterPro"/>
</dbReference>
<dbReference type="InterPro" id="IPR006615">
    <property type="entry name" value="Pept_C19_DUSP"/>
</dbReference>
<organism evidence="11 12">
    <name type="scientific">Ophiostoma piceae (strain UAMH 11346)</name>
    <name type="common">Sap stain fungus</name>
    <dbReference type="NCBI Taxonomy" id="1262450"/>
    <lineage>
        <taxon>Eukaryota</taxon>
        <taxon>Fungi</taxon>
        <taxon>Dikarya</taxon>
        <taxon>Ascomycota</taxon>
        <taxon>Pezizomycotina</taxon>
        <taxon>Sordariomycetes</taxon>
        <taxon>Sordariomycetidae</taxon>
        <taxon>Ophiostomatales</taxon>
        <taxon>Ophiostomataceae</taxon>
        <taxon>Ophiostoma</taxon>
    </lineage>
</organism>
<dbReference type="InterPro" id="IPR028889">
    <property type="entry name" value="USP"/>
</dbReference>
<evidence type="ECO:0000256" key="2">
    <source>
        <dbReference type="ARBA" id="ARBA00009085"/>
    </source>
</evidence>
<dbReference type="InterPro" id="IPR038765">
    <property type="entry name" value="Papain-like_cys_pep_sf"/>
</dbReference>
<evidence type="ECO:0000256" key="1">
    <source>
        <dbReference type="ARBA" id="ARBA00000707"/>
    </source>
</evidence>
<feature type="domain" description="USP" evidence="9">
    <location>
        <begin position="737"/>
        <end position="1594"/>
    </location>
</feature>
<dbReference type="HOGENOM" id="CLU_001060_9_1_1"/>
<feature type="domain" description="DUSP" evidence="10">
    <location>
        <begin position="384"/>
        <end position="498"/>
    </location>
</feature>
<feature type="compositionally biased region" description="Low complexity" evidence="8">
    <location>
        <begin position="66"/>
        <end position="84"/>
    </location>
</feature>
<feature type="compositionally biased region" description="Low complexity" evidence="8">
    <location>
        <begin position="1252"/>
        <end position="1292"/>
    </location>
</feature>
<evidence type="ECO:0000313" key="12">
    <source>
        <dbReference type="Proteomes" id="UP000016923"/>
    </source>
</evidence>
<feature type="compositionally biased region" description="Polar residues" evidence="8">
    <location>
        <begin position="255"/>
        <end position="273"/>
    </location>
</feature>
<feature type="compositionally biased region" description="Basic residues" evidence="8">
    <location>
        <begin position="1321"/>
        <end position="1341"/>
    </location>
</feature>
<keyword evidence="5" id="KW-0833">Ubl conjugation pathway</keyword>
<evidence type="ECO:0000256" key="5">
    <source>
        <dbReference type="ARBA" id="ARBA00022786"/>
    </source>
</evidence>
<feature type="compositionally biased region" description="Basic and acidic residues" evidence="8">
    <location>
        <begin position="185"/>
        <end position="196"/>
    </location>
</feature>
<feature type="region of interest" description="Disordered" evidence="8">
    <location>
        <begin position="1615"/>
        <end position="1656"/>
    </location>
</feature>
<dbReference type="PROSITE" id="PS00972">
    <property type="entry name" value="USP_1"/>
    <property type="match status" value="1"/>
</dbReference>
<evidence type="ECO:0000256" key="3">
    <source>
        <dbReference type="ARBA" id="ARBA00012759"/>
    </source>
</evidence>
<dbReference type="InterPro" id="IPR050185">
    <property type="entry name" value="Ub_carboxyl-term_hydrolase"/>
</dbReference>
<feature type="compositionally biased region" description="Acidic residues" evidence="8">
    <location>
        <begin position="102"/>
        <end position="114"/>
    </location>
</feature>
<dbReference type="PROSITE" id="PS51283">
    <property type="entry name" value="DUSP"/>
    <property type="match status" value="1"/>
</dbReference>
<keyword evidence="7" id="KW-0788">Thiol protease</keyword>
<evidence type="ECO:0000259" key="10">
    <source>
        <dbReference type="PROSITE" id="PS51283"/>
    </source>
</evidence>
<dbReference type="InterPro" id="IPR018200">
    <property type="entry name" value="USP_CS"/>
</dbReference>
<feature type="compositionally biased region" description="Basic and acidic residues" evidence="8">
    <location>
        <begin position="1763"/>
        <end position="1774"/>
    </location>
</feature>
<keyword evidence="4" id="KW-0645">Protease</keyword>
<dbReference type="EMBL" id="KE148151">
    <property type="protein sequence ID" value="EPE07342.1"/>
    <property type="molecule type" value="Genomic_DNA"/>
</dbReference>
<feature type="region of interest" description="Disordered" evidence="8">
    <location>
        <begin position="1238"/>
        <end position="1376"/>
    </location>
</feature>
<feature type="region of interest" description="Disordered" evidence="8">
    <location>
        <begin position="1709"/>
        <end position="1777"/>
    </location>
</feature>
<comment type="similarity">
    <text evidence="2">Belongs to the peptidase C19 family.</text>
</comment>
<dbReference type="PANTHER" id="PTHR21646:SF24">
    <property type="entry name" value="UBIQUITIN CARBOXYL-TERMINAL HYDROLASE"/>
    <property type="match status" value="1"/>
</dbReference>
<evidence type="ECO:0000256" key="4">
    <source>
        <dbReference type="ARBA" id="ARBA00022670"/>
    </source>
</evidence>
<dbReference type="InterPro" id="IPR001394">
    <property type="entry name" value="Peptidase_C19_UCH"/>
</dbReference>
<dbReference type="Proteomes" id="UP000016923">
    <property type="component" value="Unassembled WGS sequence"/>
</dbReference>
<comment type="catalytic activity">
    <reaction evidence="1">
        <text>Thiol-dependent hydrolysis of ester, thioester, amide, peptide and isopeptide bonds formed by the C-terminal Gly of ubiquitin (a 76-residue protein attached to proteins as an intracellular targeting signal).</text>
        <dbReference type="EC" id="3.4.19.12"/>
    </reaction>
</comment>
<proteinExistence type="inferred from homology"/>
<feature type="compositionally biased region" description="Polar residues" evidence="8">
    <location>
        <begin position="150"/>
        <end position="170"/>
    </location>
</feature>
<evidence type="ECO:0000256" key="7">
    <source>
        <dbReference type="ARBA" id="ARBA00022807"/>
    </source>
</evidence>
<dbReference type="GO" id="GO:0006508">
    <property type="term" value="P:proteolysis"/>
    <property type="evidence" value="ECO:0007669"/>
    <property type="project" value="UniProtKB-KW"/>
</dbReference>
<accession>S3C3I5</accession>
<feature type="compositionally biased region" description="Basic residues" evidence="8">
    <location>
        <begin position="239"/>
        <end position="252"/>
    </location>
</feature>
<feature type="compositionally biased region" description="Low complexity" evidence="8">
    <location>
        <begin position="326"/>
        <end position="353"/>
    </location>
</feature>
<dbReference type="SUPFAM" id="SSF143791">
    <property type="entry name" value="DUSP-like"/>
    <property type="match status" value="1"/>
</dbReference>
<keyword evidence="6" id="KW-0378">Hydrolase</keyword>
<name>S3C3I5_OPHP1</name>
<dbReference type="CDD" id="cd02674">
    <property type="entry name" value="Peptidase_C19R"/>
    <property type="match status" value="1"/>
</dbReference>